<evidence type="ECO:0000256" key="1">
    <source>
        <dbReference type="ARBA" id="ARBA00022679"/>
    </source>
</evidence>
<keyword evidence="4" id="KW-0169">Cobalamin biosynthesis</keyword>
<dbReference type="NCBIfam" id="TIGR00636">
    <property type="entry name" value="PduO_Nterm"/>
    <property type="match status" value="1"/>
</dbReference>
<feature type="domain" description="Cobalamin adenosyltransferase-like" evidence="5">
    <location>
        <begin position="8"/>
        <end position="166"/>
    </location>
</feature>
<evidence type="ECO:0000256" key="3">
    <source>
        <dbReference type="ARBA" id="ARBA00022840"/>
    </source>
</evidence>
<protein>
    <recommendedName>
        <fullName evidence="4">Cobalamin adenosyltransferase</fullName>
        <ecNumber evidence="4">2.5.1.-</ecNumber>
    </recommendedName>
</protein>
<evidence type="ECO:0000256" key="4">
    <source>
        <dbReference type="RuleBase" id="RU366026"/>
    </source>
</evidence>
<dbReference type="Pfam" id="PF01923">
    <property type="entry name" value="Cob_adeno_trans"/>
    <property type="match status" value="1"/>
</dbReference>
<accession>A0A9E9LVD8</accession>
<dbReference type="InterPro" id="IPR036451">
    <property type="entry name" value="CblAdoTrfase-like_sf"/>
</dbReference>
<keyword evidence="3 4" id="KW-0067">ATP-binding</keyword>
<comment type="similarity">
    <text evidence="4">Belongs to the Cob(I)alamin adenosyltransferase family.</text>
</comment>
<dbReference type="InterPro" id="IPR016030">
    <property type="entry name" value="CblAdoTrfase-like"/>
</dbReference>
<dbReference type="InterPro" id="IPR029499">
    <property type="entry name" value="PduO-typ"/>
</dbReference>
<dbReference type="EMBL" id="CP098242">
    <property type="protein sequence ID" value="WAW08951.1"/>
    <property type="molecule type" value="Genomic_DNA"/>
</dbReference>
<dbReference type="EC" id="2.5.1.-" evidence="4"/>
<dbReference type="GO" id="GO:0009236">
    <property type="term" value="P:cobalamin biosynthetic process"/>
    <property type="evidence" value="ECO:0007669"/>
    <property type="project" value="UniProtKB-UniRule"/>
</dbReference>
<keyword evidence="7" id="KW-1185">Reference proteome</keyword>
<dbReference type="GO" id="GO:0005524">
    <property type="term" value="F:ATP binding"/>
    <property type="evidence" value="ECO:0007669"/>
    <property type="project" value="UniProtKB-UniRule"/>
</dbReference>
<keyword evidence="1 4" id="KW-0808">Transferase</keyword>
<reference evidence="6" key="1">
    <citation type="journal article" date="2022" name="Front. Microbiol.">
        <title>New perspectives on an old grouping: The genomic and phenotypic variability of Oxalobacter formigenes and the implications for calcium oxalate stone prevention.</title>
        <authorList>
            <person name="Chmiel J.A."/>
            <person name="Carr C."/>
            <person name="Stuivenberg G.A."/>
            <person name="Venema R."/>
            <person name="Chanyi R.M."/>
            <person name="Al K.F."/>
            <person name="Giguere D."/>
            <person name="Say H."/>
            <person name="Akouris P.P."/>
            <person name="Dominguez Romero S.A."/>
            <person name="Kwong A."/>
            <person name="Tai V."/>
            <person name="Koval S.F."/>
            <person name="Razvi H."/>
            <person name="Bjazevic J."/>
            <person name="Burton J.P."/>
        </authorList>
    </citation>
    <scope>NUCLEOTIDE SEQUENCE</scope>
    <source>
        <strain evidence="6">WoOx3</strain>
    </source>
</reference>
<evidence type="ECO:0000313" key="7">
    <source>
        <dbReference type="Proteomes" id="UP001156215"/>
    </source>
</evidence>
<dbReference type="KEGG" id="ovb:NB640_06520"/>
<dbReference type="AlphaFoldDB" id="A0A9E9LVD8"/>
<dbReference type="PANTHER" id="PTHR12213">
    <property type="entry name" value="CORRINOID ADENOSYLTRANSFERASE"/>
    <property type="match status" value="1"/>
</dbReference>
<gene>
    <name evidence="6" type="ORF">NB640_06520</name>
</gene>
<sequence>MFKKTIRIMTRMGDGGMTTLADGSRVAKSSPRIEAIGSVDELNSLIGLLLSENLSAEIESELIAIQNDLFDIGAELAGSPQKLTGEDKVVRLENQAQKYDANLLSLQGFILPGGIREGALLHYARSVCRRTERSIFVLAESENISEAIGKYLNRLSDLLFIYARVVNREAGKPDRLWQKSKNDAV</sequence>
<comment type="catalytic activity">
    <reaction evidence="4">
        <text>2 cob(II)alamin + AH2 + 2 ATP = 2 adenosylcob(III)alamin + 2 triphosphate + A + 2 H(+)</text>
        <dbReference type="Rhea" id="RHEA:53304"/>
        <dbReference type="ChEBI" id="CHEBI:13193"/>
        <dbReference type="ChEBI" id="CHEBI:15378"/>
        <dbReference type="ChEBI" id="CHEBI:16304"/>
        <dbReference type="ChEBI" id="CHEBI:17499"/>
        <dbReference type="ChEBI" id="CHEBI:18036"/>
        <dbReference type="ChEBI" id="CHEBI:18408"/>
        <dbReference type="ChEBI" id="CHEBI:30616"/>
    </reaction>
</comment>
<dbReference type="GO" id="GO:0008817">
    <property type="term" value="F:corrinoid adenosyltransferase activity"/>
    <property type="evidence" value="ECO:0007669"/>
    <property type="project" value="TreeGrafter"/>
</dbReference>
<keyword evidence="2 4" id="KW-0547">Nucleotide-binding</keyword>
<dbReference type="Proteomes" id="UP001156215">
    <property type="component" value="Chromosome"/>
</dbReference>
<evidence type="ECO:0000259" key="5">
    <source>
        <dbReference type="Pfam" id="PF01923"/>
    </source>
</evidence>
<dbReference type="SUPFAM" id="SSF89028">
    <property type="entry name" value="Cobalamin adenosyltransferase-like"/>
    <property type="match status" value="1"/>
</dbReference>
<name>A0A9E9LVD8_9BURK</name>
<proteinExistence type="inferred from homology"/>
<dbReference type="PANTHER" id="PTHR12213:SF0">
    <property type="entry name" value="CORRINOID ADENOSYLTRANSFERASE MMAB"/>
    <property type="match status" value="1"/>
</dbReference>
<dbReference type="RefSeq" id="WP_269307943.1">
    <property type="nucleotide sequence ID" value="NZ_CP098242.1"/>
</dbReference>
<evidence type="ECO:0000256" key="2">
    <source>
        <dbReference type="ARBA" id="ARBA00022741"/>
    </source>
</evidence>
<evidence type="ECO:0000313" key="6">
    <source>
        <dbReference type="EMBL" id="WAW08951.1"/>
    </source>
</evidence>
<dbReference type="Gene3D" id="1.20.1200.10">
    <property type="entry name" value="Cobalamin adenosyltransferase-like"/>
    <property type="match status" value="1"/>
</dbReference>
<organism evidence="6 7">
    <name type="scientific">Oxalobacter vibrioformis</name>
    <dbReference type="NCBI Taxonomy" id="933080"/>
    <lineage>
        <taxon>Bacteria</taxon>
        <taxon>Pseudomonadati</taxon>
        <taxon>Pseudomonadota</taxon>
        <taxon>Betaproteobacteria</taxon>
        <taxon>Burkholderiales</taxon>
        <taxon>Oxalobacteraceae</taxon>
        <taxon>Oxalobacter</taxon>
    </lineage>
</organism>